<evidence type="ECO:0000313" key="2">
    <source>
        <dbReference type="Proteomes" id="UP000182486"/>
    </source>
</evidence>
<proteinExistence type="predicted"/>
<name>A0A1K0GNR8_9ACTN</name>
<accession>A0A1K0GNR8</accession>
<dbReference type="AlphaFoldDB" id="A0A1K0GNR8"/>
<gene>
    <name evidence="1" type="ORF">BG844_29645</name>
</gene>
<dbReference type="RefSeq" id="WP_071808618.1">
    <property type="nucleotide sequence ID" value="NZ_MEIA01000449.1"/>
</dbReference>
<protein>
    <recommendedName>
        <fullName evidence="3">Excreted virulence factor EspC (Type VII ESX diderm)</fullName>
    </recommendedName>
</protein>
<dbReference type="Gene3D" id="1.10.287.1060">
    <property type="entry name" value="ESAT-6-like"/>
    <property type="match status" value="1"/>
</dbReference>
<dbReference type="SUPFAM" id="SSF140453">
    <property type="entry name" value="EsxAB dimer-like"/>
    <property type="match status" value="1"/>
</dbReference>
<dbReference type="InterPro" id="IPR036689">
    <property type="entry name" value="ESAT-6-like_sf"/>
</dbReference>
<comment type="caution">
    <text evidence="1">The sequence shown here is derived from an EMBL/GenBank/DDBJ whole genome shotgun (WGS) entry which is preliminary data.</text>
</comment>
<reference evidence="1 2" key="1">
    <citation type="submission" date="2016-09" db="EMBL/GenBank/DDBJ databases">
        <title>Couchioplanes caeruleus draft genome sequence.</title>
        <authorList>
            <person name="Sheehan J."/>
            <person name="Caffrey P."/>
        </authorList>
    </citation>
    <scope>NUCLEOTIDE SEQUENCE [LARGE SCALE GENOMIC DNA]</scope>
    <source>
        <strain evidence="1 2">DSM 43634</strain>
    </source>
</reference>
<sequence length="307" mass="32027">MNATLTRLDATVRASHPELTAAARYYLATDHQAAAVVDASLPTALGQCQTPLEYEFNAIVCKPVPFTDPRQVTDRLTAPPEPENPSNSLGFMDYLSPTSWAMKGFDIVLGFDPISWLQERFSGDWEAVATMAPVLSNTSAALHDLALNIQSGATTLRPLWQGNAGDAAYDYFTDLSTGIVALQEPLQQMATEYTALADAVWAAGEALGGIIKGMVDAAIIAGIAAAAGTATSWTGVGAVAGYGVAGLEVVNLLNLWGKATELYQLAGAAVAGFRAKLGSALNDLDTITLPTLPGGTGYQHPVAEVAA</sequence>
<dbReference type="EMBL" id="MEIA01000449">
    <property type="protein sequence ID" value="OJF10843.1"/>
    <property type="molecule type" value="Genomic_DNA"/>
</dbReference>
<organism evidence="1 2">
    <name type="scientific">Couchioplanes caeruleus subsp. caeruleus</name>
    <dbReference type="NCBI Taxonomy" id="56427"/>
    <lineage>
        <taxon>Bacteria</taxon>
        <taxon>Bacillati</taxon>
        <taxon>Actinomycetota</taxon>
        <taxon>Actinomycetes</taxon>
        <taxon>Micromonosporales</taxon>
        <taxon>Micromonosporaceae</taxon>
        <taxon>Couchioplanes</taxon>
    </lineage>
</organism>
<keyword evidence="2" id="KW-1185">Reference proteome</keyword>
<dbReference type="Proteomes" id="UP000182486">
    <property type="component" value="Unassembled WGS sequence"/>
</dbReference>
<evidence type="ECO:0008006" key="3">
    <source>
        <dbReference type="Google" id="ProtNLM"/>
    </source>
</evidence>
<evidence type="ECO:0000313" key="1">
    <source>
        <dbReference type="EMBL" id="OJF10843.1"/>
    </source>
</evidence>